<proteinExistence type="predicted"/>
<feature type="transmembrane region" description="Helical" evidence="14">
    <location>
        <begin position="923"/>
        <end position="949"/>
    </location>
</feature>
<keyword evidence="12" id="KW-0902">Two-component regulatory system</keyword>
<dbReference type="Proteomes" id="UP000659388">
    <property type="component" value="Unassembled WGS sequence"/>
</dbReference>
<dbReference type="InterPro" id="IPR003594">
    <property type="entry name" value="HATPase_dom"/>
</dbReference>
<gene>
    <name evidence="17" type="ORF">JL102_04740</name>
</gene>
<dbReference type="PRINTS" id="PR00344">
    <property type="entry name" value="BCTRLSENSOR"/>
</dbReference>
<keyword evidence="18" id="KW-1185">Reference proteome</keyword>
<accession>A0A937F5K4</accession>
<feature type="transmembrane region" description="Helical" evidence="14">
    <location>
        <begin position="711"/>
        <end position="735"/>
    </location>
</feature>
<comment type="subcellular location">
    <subcellularLocation>
        <location evidence="2">Cell membrane</location>
        <topology evidence="2">Multi-pass membrane protein</topology>
    </subcellularLocation>
</comment>
<evidence type="ECO:0000256" key="3">
    <source>
        <dbReference type="ARBA" id="ARBA00012438"/>
    </source>
</evidence>
<keyword evidence="7 14" id="KW-0812">Transmembrane</keyword>
<feature type="transmembrane region" description="Helical" evidence="14">
    <location>
        <begin position="747"/>
        <end position="769"/>
    </location>
</feature>
<evidence type="ECO:0000256" key="12">
    <source>
        <dbReference type="ARBA" id="ARBA00023012"/>
    </source>
</evidence>
<comment type="caution">
    <text evidence="17">The sequence shown here is derived from an EMBL/GenBank/DDBJ whole genome shotgun (WGS) entry which is preliminary data.</text>
</comment>
<dbReference type="PROSITE" id="PS50109">
    <property type="entry name" value="HIS_KIN"/>
    <property type="match status" value="1"/>
</dbReference>
<evidence type="ECO:0000256" key="2">
    <source>
        <dbReference type="ARBA" id="ARBA00004651"/>
    </source>
</evidence>
<dbReference type="InterPro" id="IPR005467">
    <property type="entry name" value="His_kinase_dom"/>
</dbReference>
<dbReference type="InterPro" id="IPR050398">
    <property type="entry name" value="HssS/ArlS-like"/>
</dbReference>
<feature type="transmembrane region" description="Helical" evidence="14">
    <location>
        <begin position="389"/>
        <end position="408"/>
    </location>
</feature>
<reference evidence="17" key="1">
    <citation type="submission" date="2021-01" db="EMBL/GenBank/DDBJ databases">
        <title>Fulvivirga kasyanovii gen. nov., sp nov., a novel member of the phylum Bacteroidetes isolated from seawater in a mussel farm.</title>
        <authorList>
            <person name="Zhao L.-H."/>
            <person name="Wang Z.-J."/>
        </authorList>
    </citation>
    <scope>NUCLEOTIDE SEQUENCE</scope>
    <source>
        <strain evidence="17">2943</strain>
    </source>
</reference>
<evidence type="ECO:0000256" key="4">
    <source>
        <dbReference type="ARBA" id="ARBA00022475"/>
    </source>
</evidence>
<feature type="transmembrane region" description="Helical" evidence="14">
    <location>
        <begin position="414"/>
        <end position="436"/>
    </location>
</feature>
<name>A0A937F5K4_9BACT</name>
<evidence type="ECO:0000256" key="14">
    <source>
        <dbReference type="SAM" id="Phobius"/>
    </source>
</evidence>
<dbReference type="PANTHER" id="PTHR45528">
    <property type="entry name" value="SENSOR HISTIDINE KINASE CPXA"/>
    <property type="match status" value="1"/>
</dbReference>
<keyword evidence="6" id="KW-0808">Transferase</keyword>
<evidence type="ECO:0000313" key="18">
    <source>
        <dbReference type="Proteomes" id="UP000659388"/>
    </source>
</evidence>
<evidence type="ECO:0000256" key="8">
    <source>
        <dbReference type="ARBA" id="ARBA00022741"/>
    </source>
</evidence>
<keyword evidence="11 14" id="KW-1133">Transmembrane helix</keyword>
<evidence type="ECO:0000313" key="17">
    <source>
        <dbReference type="EMBL" id="MBL3655426.1"/>
    </source>
</evidence>
<protein>
    <recommendedName>
        <fullName evidence="3">histidine kinase</fullName>
        <ecNumber evidence="3">2.7.13.3</ecNumber>
    </recommendedName>
</protein>
<dbReference type="GO" id="GO:0000155">
    <property type="term" value="F:phosphorelay sensor kinase activity"/>
    <property type="evidence" value="ECO:0007669"/>
    <property type="project" value="InterPro"/>
</dbReference>
<dbReference type="PANTHER" id="PTHR45528:SF1">
    <property type="entry name" value="SENSOR HISTIDINE KINASE CPXA"/>
    <property type="match status" value="1"/>
</dbReference>
<evidence type="ECO:0000256" key="1">
    <source>
        <dbReference type="ARBA" id="ARBA00000085"/>
    </source>
</evidence>
<keyword evidence="8" id="KW-0547">Nucleotide-binding</keyword>
<dbReference type="CDD" id="cd00082">
    <property type="entry name" value="HisKA"/>
    <property type="match status" value="1"/>
</dbReference>
<dbReference type="Gene3D" id="1.10.287.130">
    <property type="match status" value="1"/>
</dbReference>
<dbReference type="Pfam" id="PF02518">
    <property type="entry name" value="HATPase_c"/>
    <property type="match status" value="1"/>
</dbReference>
<keyword evidence="9 17" id="KW-0418">Kinase</keyword>
<evidence type="ECO:0000259" key="15">
    <source>
        <dbReference type="PROSITE" id="PS50109"/>
    </source>
</evidence>
<feature type="transmembrane region" description="Helical" evidence="14">
    <location>
        <begin position="311"/>
        <end position="336"/>
    </location>
</feature>
<evidence type="ECO:0000256" key="6">
    <source>
        <dbReference type="ARBA" id="ARBA00022679"/>
    </source>
</evidence>
<dbReference type="AlphaFoldDB" id="A0A937F5K4"/>
<evidence type="ECO:0000256" key="9">
    <source>
        <dbReference type="ARBA" id="ARBA00022777"/>
    </source>
</evidence>
<dbReference type="InterPro" id="IPR036890">
    <property type="entry name" value="HATPase_C_sf"/>
</dbReference>
<dbReference type="Gene3D" id="3.30.565.10">
    <property type="entry name" value="Histidine kinase-like ATPase, C-terminal domain"/>
    <property type="match status" value="1"/>
</dbReference>
<evidence type="ECO:0000256" key="10">
    <source>
        <dbReference type="ARBA" id="ARBA00022840"/>
    </source>
</evidence>
<feature type="domain" description="Histidine kinase" evidence="15">
    <location>
        <begin position="1009"/>
        <end position="1218"/>
    </location>
</feature>
<keyword evidence="5" id="KW-0597">Phosphoprotein</keyword>
<evidence type="ECO:0000256" key="13">
    <source>
        <dbReference type="ARBA" id="ARBA00023136"/>
    </source>
</evidence>
<feature type="domain" description="HAMP" evidence="16">
    <location>
        <begin position="940"/>
        <end position="992"/>
    </location>
</feature>
<comment type="catalytic activity">
    <reaction evidence="1">
        <text>ATP + protein L-histidine = ADP + protein N-phospho-L-histidine.</text>
        <dbReference type="EC" id="2.7.13.3"/>
    </reaction>
</comment>
<organism evidence="17 18">
    <name type="scientific">Fulvivirga sediminis</name>
    <dbReference type="NCBI Taxonomy" id="2803949"/>
    <lineage>
        <taxon>Bacteria</taxon>
        <taxon>Pseudomonadati</taxon>
        <taxon>Bacteroidota</taxon>
        <taxon>Cytophagia</taxon>
        <taxon>Cytophagales</taxon>
        <taxon>Fulvivirgaceae</taxon>
        <taxon>Fulvivirga</taxon>
    </lineage>
</organism>
<evidence type="ECO:0000256" key="7">
    <source>
        <dbReference type="ARBA" id="ARBA00022692"/>
    </source>
</evidence>
<feature type="transmembrane region" description="Helical" evidence="14">
    <location>
        <begin position="268"/>
        <end position="291"/>
    </location>
</feature>
<dbReference type="Gene3D" id="6.10.340.10">
    <property type="match status" value="1"/>
</dbReference>
<keyword evidence="4" id="KW-1003">Cell membrane</keyword>
<feature type="transmembrane region" description="Helical" evidence="14">
    <location>
        <begin position="195"/>
        <end position="217"/>
    </location>
</feature>
<dbReference type="EC" id="2.7.13.3" evidence="3"/>
<dbReference type="GO" id="GO:0005886">
    <property type="term" value="C:plasma membrane"/>
    <property type="evidence" value="ECO:0007669"/>
    <property type="project" value="UniProtKB-SubCell"/>
</dbReference>
<dbReference type="EMBL" id="JAESIY010000002">
    <property type="protein sequence ID" value="MBL3655426.1"/>
    <property type="molecule type" value="Genomic_DNA"/>
</dbReference>
<dbReference type="InterPro" id="IPR003660">
    <property type="entry name" value="HAMP_dom"/>
</dbReference>
<dbReference type="GO" id="GO:0005524">
    <property type="term" value="F:ATP binding"/>
    <property type="evidence" value="ECO:0007669"/>
    <property type="project" value="UniProtKB-KW"/>
</dbReference>
<dbReference type="InterPro" id="IPR004358">
    <property type="entry name" value="Sig_transdc_His_kin-like_C"/>
</dbReference>
<dbReference type="SUPFAM" id="SSF55874">
    <property type="entry name" value="ATPase domain of HSP90 chaperone/DNA topoisomerase II/histidine kinase"/>
    <property type="match status" value="1"/>
</dbReference>
<dbReference type="SUPFAM" id="SSF47384">
    <property type="entry name" value="Homodimeric domain of signal transducing histidine kinase"/>
    <property type="match status" value="1"/>
</dbReference>
<keyword evidence="13 14" id="KW-0472">Membrane</keyword>
<evidence type="ECO:0000259" key="16">
    <source>
        <dbReference type="PROSITE" id="PS50885"/>
    </source>
</evidence>
<dbReference type="SMART" id="SM00387">
    <property type="entry name" value="HATPase_c"/>
    <property type="match status" value="1"/>
</dbReference>
<evidence type="ECO:0000256" key="5">
    <source>
        <dbReference type="ARBA" id="ARBA00022553"/>
    </source>
</evidence>
<sequence length="1221" mass="140161">MVSALCCFCISATLYFFFGRADIQLDDHINQIEENLESEVLDLQREVVPILATLEQEDELLFTEMPVGKHAFYVFNAGRLVYWSDYRYVPEYRQLRGDYTYKLISTLRKKYLSRKWQIQNSDYEIYGIIMLHSSYKIDNNYVHSGFNTDIFSSEQLDILDRVDQRGTGVYLNDKECLFRVILDDDYSAPQTSLNYIITILFVFGCVFLVFFALSLSWYIKAKGYPYKALLILATLLVLLRGFMLFMNFPQRMVDLELFDSRNFASSSINASFGDLLLNLLFLFIISLYCYFSYYELDIITRIKSLSNGVRLTAMVLFASFVLLVFHFQYLVFQTIYHNSQVSFDINQGVNFDIQRTTVFLIFVIGASITFLLYHVAYKYILSLCKGKKELFVCFSVGVFLFAVVNILLGQLFIYSLSIGVVLFLVLVFTGLPSYAVKLSYNTFLYFFTFLIASAIIGALAIYNFENEQETERKLKFANQFLIENDNLAEYLLSEVNFSVREDLFIQGRLSSPFLSKEVVKSKIRQVYLGSYFDKYDVQIYLYNANGNPFEPYETPLSPEEVDRLNVEEYKTGYEGIYFINRLGLNASKRYVDFIEVKKRGVVVGYIVINLNLKRIIPDNVYPELLVDNRFLSPYQNSNYSYAVFSQDEITYHSGDFNYITDFETEFLKDKDLFEGGFSYAGFRHLAIRDNQGRIIVISSNNHPSSDIFSNFSFLFLLQVFTLILIMVCFAIYFSFQRITLNYSARIQLYLNAAFFLPLIAVSITTLSVINSSFKKEVNEEYYRKAESISNNLSDELNNYIASLGSDKDDLRGKLSEVSKYAGVDVNLFSTWGKLLGSSQPLIYENDLLSQYINPRAIAKIKEQGENAYVTRESVGKLNFNSTFYAIKSFESGKLIGILSIPFFQSEYTIQQNQVEVLTNIMNIFSVIFIIFLLVSYLAAKWLTFPLVLITQKLKKTTLTGFNEPLTWKSDDEIGLMVSEYNRMLVNLEESKKALARTEKESAWREIAQQVAHEIKNPLTPMKLTLQHLSRRLEGTLQQDAFEKPLKSLLVQVDTLNDIASSFSSFAKMPIPENEIYELAKVVKQTVDLLGNTENTTISLEMPSQEVYTRGDEQLMGRIISNIIINAIQACEEHDITILIQLTILSKQKALLEIKDNGPGIDEDIHNKIFIPNFSTKETGSGIGLAIAKHGVEHAGGKIWFETEQNSGTSFFIELPIVNDSI</sequence>
<dbReference type="InterPro" id="IPR036097">
    <property type="entry name" value="HisK_dim/P_sf"/>
</dbReference>
<dbReference type="SMART" id="SM00388">
    <property type="entry name" value="HisKA"/>
    <property type="match status" value="1"/>
</dbReference>
<dbReference type="RefSeq" id="WP_202243098.1">
    <property type="nucleotide sequence ID" value="NZ_JAESIY010000002.1"/>
</dbReference>
<evidence type="ECO:0000256" key="11">
    <source>
        <dbReference type="ARBA" id="ARBA00022989"/>
    </source>
</evidence>
<feature type="transmembrane region" description="Helical" evidence="14">
    <location>
        <begin position="356"/>
        <end position="377"/>
    </location>
</feature>
<feature type="transmembrane region" description="Helical" evidence="14">
    <location>
        <begin position="443"/>
        <end position="464"/>
    </location>
</feature>
<dbReference type="InterPro" id="IPR003661">
    <property type="entry name" value="HisK_dim/P_dom"/>
</dbReference>
<dbReference type="PROSITE" id="PS50885">
    <property type="entry name" value="HAMP"/>
    <property type="match status" value="1"/>
</dbReference>
<keyword evidence="10" id="KW-0067">ATP-binding</keyword>
<feature type="transmembrane region" description="Helical" evidence="14">
    <location>
        <begin position="229"/>
        <end position="248"/>
    </location>
</feature>